<dbReference type="PANTHER" id="PTHR36449:SF1">
    <property type="entry name" value="ACETYLTRANSFERASE"/>
    <property type="match status" value="1"/>
</dbReference>
<dbReference type="GO" id="GO:0016746">
    <property type="term" value="F:acyltransferase activity"/>
    <property type="evidence" value="ECO:0007669"/>
    <property type="project" value="UniProtKB-KW"/>
</dbReference>
<dbReference type="Gene3D" id="3.40.630.30">
    <property type="match status" value="1"/>
</dbReference>
<comment type="caution">
    <text evidence="3">The sequence shown here is derived from an EMBL/GenBank/DDBJ whole genome shotgun (WGS) entry which is preliminary data.</text>
</comment>
<organism evidence="3 4">
    <name type="scientific">Clostridium porci</name>
    <dbReference type="NCBI Taxonomy" id="2605778"/>
    <lineage>
        <taxon>Bacteria</taxon>
        <taxon>Bacillati</taxon>
        <taxon>Bacillota</taxon>
        <taxon>Clostridia</taxon>
        <taxon>Eubacteriales</taxon>
        <taxon>Clostridiaceae</taxon>
        <taxon>Clostridium</taxon>
    </lineage>
</organism>
<protein>
    <submittedName>
        <fullName evidence="3">N-acetyltransferase</fullName>
    </submittedName>
</protein>
<evidence type="ECO:0000313" key="4">
    <source>
        <dbReference type="Proteomes" id="UP000429958"/>
    </source>
</evidence>
<evidence type="ECO:0000256" key="2">
    <source>
        <dbReference type="ARBA" id="ARBA00023315"/>
    </source>
</evidence>
<gene>
    <name evidence="3" type="ORF">FYJ39_08405</name>
</gene>
<keyword evidence="4" id="KW-1185">Reference proteome</keyword>
<sequence>MPQFATETHFVQIKLNELIEVIGEEEVKSILSSFVCPLNKDVEDFLRNKAIVFSTRNFAKTNLVFWETDDKKAMELVGYYAIASRVICIDRGAVSSKEARKLREHGIFNEKTNQYMVSAPLIGQLGKNFANGNDCLISGTDLLQMAIEKAYLIQNEVGGKFVYLECEEEEKLIRFYEKNKFKVFGRRKLDGDETNIKGKYLVQLFCML</sequence>
<keyword evidence="1 3" id="KW-0808">Transferase</keyword>
<evidence type="ECO:0000313" key="3">
    <source>
        <dbReference type="EMBL" id="MSS36591.1"/>
    </source>
</evidence>
<proteinExistence type="predicted"/>
<dbReference type="EMBL" id="VUMD01000006">
    <property type="protein sequence ID" value="MSS36591.1"/>
    <property type="molecule type" value="Genomic_DNA"/>
</dbReference>
<name>A0A7X2NKY8_9CLOT</name>
<dbReference type="RefSeq" id="WP_154472035.1">
    <property type="nucleotide sequence ID" value="NZ_VUMD01000006.1"/>
</dbReference>
<accession>A0A7X2NKY8</accession>
<reference evidence="3 4" key="1">
    <citation type="submission" date="2019-08" db="EMBL/GenBank/DDBJ databases">
        <title>In-depth cultivation of the pig gut microbiome towards novel bacterial diversity and tailored functional studies.</title>
        <authorList>
            <person name="Wylensek D."/>
            <person name="Hitch T.C.A."/>
            <person name="Clavel T."/>
        </authorList>
    </citation>
    <scope>NUCLEOTIDE SEQUENCE [LARGE SCALE GENOMIC DNA]</scope>
    <source>
        <strain evidence="3 4">WCA-389-WT-23D1</strain>
    </source>
</reference>
<dbReference type="Proteomes" id="UP000429958">
    <property type="component" value="Unassembled WGS sequence"/>
</dbReference>
<dbReference type="PANTHER" id="PTHR36449">
    <property type="entry name" value="ACETYLTRANSFERASE-RELATED"/>
    <property type="match status" value="1"/>
</dbReference>
<dbReference type="AlphaFoldDB" id="A0A7X2NKY8"/>
<evidence type="ECO:0000256" key="1">
    <source>
        <dbReference type="ARBA" id="ARBA00022679"/>
    </source>
</evidence>
<keyword evidence="2" id="KW-0012">Acyltransferase</keyword>